<dbReference type="PROSITE" id="PS00126">
    <property type="entry name" value="PDEASE_I_1"/>
    <property type="match status" value="1"/>
</dbReference>
<evidence type="ECO:0000313" key="6">
    <source>
        <dbReference type="WBParaSite" id="ECPE_0001051001-mRNA-1"/>
    </source>
</evidence>
<dbReference type="GO" id="GO:0046872">
    <property type="term" value="F:metal ion binding"/>
    <property type="evidence" value="ECO:0007669"/>
    <property type="project" value="UniProtKB-KW"/>
</dbReference>
<feature type="region of interest" description="Disordered" evidence="4">
    <location>
        <begin position="255"/>
        <end position="282"/>
    </location>
</feature>
<feature type="region of interest" description="Disordered" evidence="4">
    <location>
        <begin position="219"/>
        <end position="239"/>
    </location>
</feature>
<feature type="domain" description="PDEase" evidence="5">
    <location>
        <begin position="1"/>
        <end position="149"/>
    </location>
</feature>
<dbReference type="Gene3D" id="1.10.1300.10">
    <property type="entry name" value="3'5'-cyclic nucleotide phosphodiesterase, catalytic domain"/>
    <property type="match status" value="1"/>
</dbReference>
<feature type="binding site" evidence="3">
    <location>
        <position position="18"/>
    </location>
    <ligand>
        <name>Zn(2+)</name>
        <dbReference type="ChEBI" id="CHEBI:29105"/>
        <label>2</label>
    </ligand>
</feature>
<dbReference type="GO" id="GO:0004114">
    <property type="term" value="F:3',5'-cyclic-nucleotide phosphodiesterase activity"/>
    <property type="evidence" value="ECO:0007669"/>
    <property type="project" value="InterPro"/>
</dbReference>
<evidence type="ECO:0000256" key="2">
    <source>
        <dbReference type="ARBA" id="ARBA00022801"/>
    </source>
</evidence>
<dbReference type="PROSITE" id="PS51845">
    <property type="entry name" value="PDEASE_I_2"/>
    <property type="match status" value="1"/>
</dbReference>
<dbReference type="SUPFAM" id="SSF109604">
    <property type="entry name" value="HD-domain/PDEase-like"/>
    <property type="match status" value="1"/>
</dbReference>
<feature type="binding site" evidence="3">
    <location>
        <position position="17"/>
    </location>
    <ligand>
        <name>Zn(2+)</name>
        <dbReference type="ChEBI" id="CHEBI:29105"/>
        <label>1</label>
    </ligand>
</feature>
<name>A0A183AU43_9TREM</name>
<evidence type="ECO:0000256" key="1">
    <source>
        <dbReference type="ARBA" id="ARBA00022723"/>
    </source>
</evidence>
<organism evidence="6">
    <name type="scientific">Echinostoma caproni</name>
    <dbReference type="NCBI Taxonomy" id="27848"/>
    <lineage>
        <taxon>Eukaryota</taxon>
        <taxon>Metazoa</taxon>
        <taxon>Spiralia</taxon>
        <taxon>Lophotrochozoa</taxon>
        <taxon>Platyhelminthes</taxon>
        <taxon>Trematoda</taxon>
        <taxon>Digenea</taxon>
        <taxon>Plagiorchiida</taxon>
        <taxon>Echinostomata</taxon>
        <taxon>Echinostomatoidea</taxon>
        <taxon>Echinostomatidae</taxon>
        <taxon>Echinostoma</taxon>
    </lineage>
</organism>
<keyword evidence="1 3" id="KW-0479">Metal-binding</keyword>
<proteinExistence type="predicted"/>
<dbReference type="GO" id="GO:0007165">
    <property type="term" value="P:signal transduction"/>
    <property type="evidence" value="ECO:0007669"/>
    <property type="project" value="InterPro"/>
</dbReference>
<keyword evidence="2" id="KW-0378">Hydrolase</keyword>
<dbReference type="CDD" id="cd00077">
    <property type="entry name" value="HDc"/>
    <property type="match status" value="1"/>
</dbReference>
<dbReference type="AlphaFoldDB" id="A0A183AU43"/>
<feature type="binding site" evidence="3">
    <location>
        <position position="18"/>
    </location>
    <ligand>
        <name>Zn(2+)</name>
        <dbReference type="ChEBI" id="CHEBI:29105"/>
        <label>1</label>
    </ligand>
</feature>
<evidence type="ECO:0000259" key="5">
    <source>
        <dbReference type="PROSITE" id="PS51845"/>
    </source>
</evidence>
<evidence type="ECO:0000256" key="3">
    <source>
        <dbReference type="PIRSR" id="PIRSR623088-3"/>
    </source>
</evidence>
<dbReference type="WBParaSite" id="ECPE_0001051001-mRNA-1">
    <property type="protein sequence ID" value="ECPE_0001051001-mRNA-1"/>
    <property type="gene ID" value="ECPE_0001051001"/>
</dbReference>
<protein>
    <submittedName>
        <fullName evidence="6">PDEase domain-containing protein</fullName>
    </submittedName>
</protein>
<feature type="binding site" evidence="3">
    <location>
        <position position="137"/>
    </location>
    <ligand>
        <name>Zn(2+)</name>
        <dbReference type="ChEBI" id="CHEBI:29105"/>
        <label>1</label>
    </ligand>
</feature>
<dbReference type="Pfam" id="PF00233">
    <property type="entry name" value="PDEase_I"/>
    <property type="match status" value="2"/>
</dbReference>
<dbReference type="InterPro" id="IPR003607">
    <property type="entry name" value="HD/PDEase_dom"/>
</dbReference>
<accession>A0A183AU43</accession>
<reference evidence="6" key="1">
    <citation type="submission" date="2016-06" db="UniProtKB">
        <authorList>
            <consortium name="WormBaseParasite"/>
        </authorList>
    </citation>
    <scope>IDENTIFICATION</scope>
</reference>
<evidence type="ECO:0000256" key="4">
    <source>
        <dbReference type="SAM" id="MobiDB-lite"/>
    </source>
</evidence>
<dbReference type="PANTHER" id="PTHR11347">
    <property type="entry name" value="CYCLIC NUCLEOTIDE PHOSPHODIESTERASE"/>
    <property type="match status" value="1"/>
</dbReference>
<dbReference type="InterPro" id="IPR036971">
    <property type="entry name" value="PDEase_catalytic_dom_sf"/>
</dbReference>
<dbReference type="InterPro" id="IPR002073">
    <property type="entry name" value="PDEase_catalytic_dom"/>
</dbReference>
<dbReference type="PRINTS" id="PR00387">
    <property type="entry name" value="PDIESTERASE1"/>
</dbReference>
<dbReference type="InterPro" id="IPR023088">
    <property type="entry name" value="PDEase"/>
</dbReference>
<sequence length="282" mass="31650">LFEDIECLALMVACLSHDLDHRGTDNQFQVKTMSPLAELYSTSVLEHHHFNQCMMLLSKRGNNFMSNLSVPDHRRVVRLIEEYILATDLSRYFARIPMFKRTLEARQTRSDPTSMEPWSNNPAERTLLGCMLMTTCDISAITKPWPVQKLALMDRTHINELPQLQVNFIDAVCLPIYTSIVQVHPALQPLLDGCTRNRKCWSLLGEGCEVPESLFGLDEMESDTPASPGLSPNSSPTALRMGSIHATTVRRIVNAKPFESAPARRTSTSTSTTVGGFKTDIR</sequence>
<dbReference type="InterPro" id="IPR023174">
    <property type="entry name" value="PDEase_CS"/>
</dbReference>